<proteinExistence type="predicted"/>
<reference evidence="1 2" key="1">
    <citation type="submission" date="2010-12" db="EMBL/GenBank/DDBJ databases">
        <authorList>
            <person name="Muzny D."/>
            <person name="Qin X."/>
            <person name="Deng J."/>
            <person name="Jiang H."/>
            <person name="Liu Y."/>
            <person name="Qu J."/>
            <person name="Song X.-Z."/>
            <person name="Zhang L."/>
            <person name="Thornton R."/>
            <person name="Coyle M."/>
            <person name="Francisco L."/>
            <person name="Jackson L."/>
            <person name="Javaid M."/>
            <person name="Korchina V."/>
            <person name="Kovar C."/>
            <person name="Mata R."/>
            <person name="Mathew T."/>
            <person name="Ngo R."/>
            <person name="Nguyen L."/>
            <person name="Nguyen N."/>
            <person name="Okwuonu G."/>
            <person name="Ongeri F."/>
            <person name="Pham C."/>
            <person name="Simmons D."/>
            <person name="Wilczek-Boney K."/>
            <person name="Hale W."/>
            <person name="Jakkamsetti A."/>
            <person name="Pham P."/>
            <person name="Ruth R."/>
            <person name="San Lucas F."/>
            <person name="Warren J."/>
            <person name="Zhang J."/>
            <person name="Zhao Z."/>
            <person name="Zhou C."/>
            <person name="Zhu D."/>
            <person name="Lee S."/>
            <person name="Bess C."/>
            <person name="Blankenburg K."/>
            <person name="Forbes L."/>
            <person name="Fu Q."/>
            <person name="Gubbala S."/>
            <person name="Hirani K."/>
            <person name="Jayaseelan J.C."/>
            <person name="Lara F."/>
            <person name="Munidasa M."/>
            <person name="Palculict T."/>
            <person name="Patil S."/>
            <person name="Pu L.-L."/>
            <person name="Saada N."/>
            <person name="Tang L."/>
            <person name="Weissenberger G."/>
            <person name="Zhu Y."/>
            <person name="Hemphill L."/>
            <person name="Shang Y."/>
            <person name="Youmans B."/>
            <person name="Ayvaz T."/>
            <person name="Ross M."/>
            <person name="Santibanez J."/>
            <person name="Aqrawi P."/>
            <person name="Gross S."/>
            <person name="Joshi V."/>
            <person name="Fowler G."/>
            <person name="Nazareth L."/>
            <person name="Reid J."/>
            <person name="Worley K."/>
            <person name="Petrosino J."/>
            <person name="Highlander S."/>
            <person name="Gibbs R."/>
        </authorList>
    </citation>
    <scope>NUCLEOTIDE SEQUENCE [LARGE SCALE GENOMIC DNA]</scope>
    <source>
        <strain evidence="1 2">ATCC 51599</strain>
    </source>
</reference>
<name>E7RU31_9BURK</name>
<evidence type="ECO:0000313" key="1">
    <source>
        <dbReference type="EMBL" id="EFV96267.1"/>
    </source>
</evidence>
<comment type="caution">
    <text evidence="1">The sequence shown here is derived from an EMBL/GenBank/DDBJ whole genome shotgun (WGS) entry which is preliminary data.</text>
</comment>
<dbReference type="Proteomes" id="UP000011021">
    <property type="component" value="Unassembled WGS sequence"/>
</dbReference>
<dbReference type="HOGENOM" id="CLU_3291737_0_0_4"/>
<dbReference type="AlphaFoldDB" id="E7RU31"/>
<sequence length="40" mass="4541">MVSGFLIILYCNTLTSIKHQSESMKHLHAIVDIHPHTLVL</sequence>
<keyword evidence="2" id="KW-1185">Reference proteome</keyword>
<gene>
    <name evidence="1" type="ORF">HMPREF0551_0450</name>
</gene>
<accession>E7RU31</accession>
<dbReference type="EMBL" id="AEQP01000001">
    <property type="protein sequence ID" value="EFV96267.1"/>
    <property type="molecule type" value="Genomic_DNA"/>
</dbReference>
<evidence type="ECO:0000313" key="2">
    <source>
        <dbReference type="Proteomes" id="UP000011021"/>
    </source>
</evidence>
<organism evidence="1 2">
    <name type="scientific">Lautropia mirabilis ATCC 51599</name>
    <dbReference type="NCBI Taxonomy" id="887898"/>
    <lineage>
        <taxon>Bacteria</taxon>
        <taxon>Pseudomonadati</taxon>
        <taxon>Pseudomonadota</taxon>
        <taxon>Betaproteobacteria</taxon>
        <taxon>Burkholderiales</taxon>
        <taxon>Burkholderiaceae</taxon>
        <taxon>Lautropia</taxon>
    </lineage>
</organism>
<protein>
    <submittedName>
        <fullName evidence="1">Uncharacterized protein</fullName>
    </submittedName>
</protein>